<protein>
    <submittedName>
        <fullName evidence="3">Surface antigen</fullName>
    </submittedName>
</protein>
<dbReference type="AlphaFoldDB" id="A0A7Z0IL93"/>
<proteinExistence type="predicted"/>
<dbReference type="InterPro" id="IPR007921">
    <property type="entry name" value="CHAP_dom"/>
</dbReference>
<dbReference type="Pfam" id="PF05257">
    <property type="entry name" value="CHAP"/>
    <property type="match status" value="1"/>
</dbReference>
<dbReference type="Gene3D" id="3.90.1720.10">
    <property type="entry name" value="endopeptidase domain like (from Nostoc punctiforme)"/>
    <property type="match status" value="1"/>
</dbReference>
<name>A0A7Z0IL93_9ACTN</name>
<evidence type="ECO:0000259" key="2">
    <source>
        <dbReference type="Pfam" id="PF05257"/>
    </source>
</evidence>
<dbReference type="RefSeq" id="WP_179445155.1">
    <property type="nucleotide sequence ID" value="NZ_JACBZS010000001.1"/>
</dbReference>
<comment type="caution">
    <text evidence="3">The sequence shown here is derived from an EMBL/GenBank/DDBJ whole genome shotgun (WGS) entry which is preliminary data.</text>
</comment>
<feature type="domain" description="Peptidase C51" evidence="2">
    <location>
        <begin position="71"/>
        <end position="151"/>
    </location>
</feature>
<evidence type="ECO:0000313" key="4">
    <source>
        <dbReference type="Proteomes" id="UP000527616"/>
    </source>
</evidence>
<gene>
    <name evidence="3" type="ORF">GGQ54_001876</name>
</gene>
<evidence type="ECO:0000256" key="1">
    <source>
        <dbReference type="SAM" id="SignalP"/>
    </source>
</evidence>
<dbReference type="SUPFAM" id="SSF54001">
    <property type="entry name" value="Cysteine proteinases"/>
    <property type="match status" value="1"/>
</dbReference>
<feature type="chain" id="PRO_5031470880" evidence="1">
    <location>
        <begin position="30"/>
        <end position="181"/>
    </location>
</feature>
<organism evidence="3 4">
    <name type="scientific">Naumannella cuiyingiana</name>
    <dbReference type="NCBI Taxonomy" id="1347891"/>
    <lineage>
        <taxon>Bacteria</taxon>
        <taxon>Bacillati</taxon>
        <taxon>Actinomycetota</taxon>
        <taxon>Actinomycetes</taxon>
        <taxon>Propionibacteriales</taxon>
        <taxon>Propionibacteriaceae</taxon>
        <taxon>Naumannella</taxon>
    </lineage>
</organism>
<dbReference type="InterPro" id="IPR038765">
    <property type="entry name" value="Papain-like_cys_pep_sf"/>
</dbReference>
<reference evidence="3 4" key="1">
    <citation type="submission" date="2020-07" db="EMBL/GenBank/DDBJ databases">
        <title>Sequencing the genomes of 1000 actinobacteria strains.</title>
        <authorList>
            <person name="Klenk H.-P."/>
        </authorList>
    </citation>
    <scope>NUCLEOTIDE SEQUENCE [LARGE SCALE GENOMIC DNA]</scope>
    <source>
        <strain evidence="3 4">DSM 103164</strain>
    </source>
</reference>
<feature type="signal peptide" evidence="1">
    <location>
        <begin position="1"/>
        <end position="29"/>
    </location>
</feature>
<sequence>MFRKLTIAAIPLTAVGLMAGAPGAAPADAAPTDPERQKIVETAESQVGTVAGPGADKYFYGEWDYLNTSDDAWCAGFTSWVTQDQLGLQPHNEVGVEAYVDLAEANNGLSLTTEPKTGDFIVYDWDKNGVWDHIGIVKSIGDGTVTTIEGNTSGPKADSQVAEKQRDTSGTDFTLQYITIN</sequence>
<keyword evidence="1" id="KW-0732">Signal</keyword>
<dbReference type="EMBL" id="JACBZS010000001">
    <property type="protein sequence ID" value="NYI71316.1"/>
    <property type="molecule type" value="Genomic_DNA"/>
</dbReference>
<dbReference type="Proteomes" id="UP000527616">
    <property type="component" value="Unassembled WGS sequence"/>
</dbReference>
<evidence type="ECO:0000313" key="3">
    <source>
        <dbReference type="EMBL" id="NYI71316.1"/>
    </source>
</evidence>
<accession>A0A7Z0IL93</accession>
<keyword evidence="4" id="KW-1185">Reference proteome</keyword>